<evidence type="ECO:0000256" key="2">
    <source>
        <dbReference type="ARBA" id="ARBA00005995"/>
    </source>
</evidence>
<dbReference type="PRINTS" id="PR00757">
    <property type="entry name" value="AMINEOXDASEF"/>
</dbReference>
<dbReference type="InterPro" id="IPR036188">
    <property type="entry name" value="FAD/NAD-bd_sf"/>
</dbReference>
<evidence type="ECO:0000256" key="4">
    <source>
        <dbReference type="PIRSR" id="PIRSR601613-1"/>
    </source>
</evidence>
<feature type="binding site" evidence="4">
    <location>
        <position position="429"/>
    </location>
    <ligand>
        <name>FAD</name>
        <dbReference type="ChEBI" id="CHEBI:57692"/>
    </ligand>
</feature>
<keyword evidence="3" id="KW-0560">Oxidoreductase</keyword>
<dbReference type="GO" id="GO:0016491">
    <property type="term" value="F:oxidoreductase activity"/>
    <property type="evidence" value="ECO:0007669"/>
    <property type="project" value="UniProtKB-KW"/>
</dbReference>
<dbReference type="InterPro" id="IPR050703">
    <property type="entry name" value="Flavin_MAO"/>
</dbReference>
<dbReference type="AlphaFoldDB" id="A0AB37UJX3"/>
<name>A0AB37UJX3_9CYAN</name>
<reference evidence="6 7" key="1">
    <citation type="journal article" date="2019" name="Genome Biol. Evol.">
        <title>Day and night: Metabolic profiles and evolutionary relationships of six axenic non-marine cyanobacteria.</title>
        <authorList>
            <person name="Will S.E."/>
            <person name="Henke P."/>
            <person name="Boedeker C."/>
            <person name="Huang S."/>
            <person name="Brinkmann H."/>
            <person name="Rohde M."/>
            <person name="Jarek M."/>
            <person name="Friedl T."/>
            <person name="Seufert S."/>
            <person name="Schumacher M."/>
            <person name="Overmann J."/>
            <person name="Neumann-Schaal M."/>
            <person name="Petersen J."/>
        </authorList>
    </citation>
    <scope>NUCLEOTIDE SEQUENCE [LARGE SCALE GENOMIC DNA]</scope>
    <source>
        <strain evidence="6 7">SAG 39.79</strain>
    </source>
</reference>
<dbReference type="RefSeq" id="WP_127023358.1">
    <property type="nucleotide sequence ID" value="NZ_JAVKZF010000002.1"/>
</dbReference>
<feature type="binding site" evidence="4">
    <location>
        <position position="244"/>
    </location>
    <ligand>
        <name>FAD</name>
        <dbReference type="ChEBI" id="CHEBI:57692"/>
    </ligand>
</feature>
<evidence type="ECO:0000256" key="3">
    <source>
        <dbReference type="ARBA" id="ARBA00023002"/>
    </source>
</evidence>
<dbReference type="PANTHER" id="PTHR43563:SF1">
    <property type="entry name" value="AMINE OXIDASE [FLAVIN-CONTAINING] B"/>
    <property type="match status" value="1"/>
</dbReference>
<dbReference type="EMBL" id="RSCK01000023">
    <property type="protein sequence ID" value="RUT11639.1"/>
    <property type="molecule type" value="Genomic_DNA"/>
</dbReference>
<proteinExistence type="inferred from homology"/>
<gene>
    <name evidence="6" type="ORF">DSM107010_31260</name>
</gene>
<dbReference type="Gene3D" id="3.50.50.60">
    <property type="entry name" value="FAD/NAD(P)-binding domain"/>
    <property type="match status" value="1"/>
</dbReference>
<keyword evidence="7" id="KW-1185">Reference proteome</keyword>
<evidence type="ECO:0000259" key="5">
    <source>
        <dbReference type="Pfam" id="PF01593"/>
    </source>
</evidence>
<feature type="binding site" evidence="4">
    <location>
        <position position="348"/>
    </location>
    <ligand>
        <name>substrate</name>
    </ligand>
</feature>
<accession>A0AB37UJX3</accession>
<comment type="cofactor">
    <cofactor evidence="1">
        <name>FAD</name>
        <dbReference type="ChEBI" id="CHEBI:57692"/>
    </cofactor>
</comment>
<evidence type="ECO:0000313" key="7">
    <source>
        <dbReference type="Proteomes" id="UP000282574"/>
    </source>
</evidence>
<dbReference type="SUPFAM" id="SSF51905">
    <property type="entry name" value="FAD/NAD(P)-binding domain"/>
    <property type="match status" value="1"/>
</dbReference>
<dbReference type="Proteomes" id="UP000282574">
    <property type="component" value="Unassembled WGS sequence"/>
</dbReference>
<evidence type="ECO:0000256" key="1">
    <source>
        <dbReference type="ARBA" id="ARBA00001974"/>
    </source>
</evidence>
<dbReference type="Pfam" id="PF01593">
    <property type="entry name" value="Amino_oxidase"/>
    <property type="match status" value="1"/>
</dbReference>
<dbReference type="InterPro" id="IPR002937">
    <property type="entry name" value="Amino_oxidase"/>
</dbReference>
<evidence type="ECO:0000313" key="6">
    <source>
        <dbReference type="EMBL" id="RUT11639.1"/>
    </source>
</evidence>
<comment type="caution">
    <text evidence="6">The sequence shown here is derived from an EMBL/GenBank/DDBJ whole genome shotgun (WGS) entry which is preliminary data.</text>
</comment>
<dbReference type="InterPro" id="IPR001613">
    <property type="entry name" value="Flavin_amine_oxidase"/>
</dbReference>
<dbReference type="SUPFAM" id="SSF54373">
    <property type="entry name" value="FAD-linked reductases, C-terminal domain"/>
    <property type="match status" value="1"/>
</dbReference>
<protein>
    <submittedName>
        <fullName evidence="6">Amine oxidase</fullName>
    </submittedName>
</protein>
<feature type="binding site" evidence="4">
    <location>
        <position position="44"/>
    </location>
    <ligand>
        <name>FAD</name>
        <dbReference type="ChEBI" id="CHEBI:57692"/>
    </ligand>
</feature>
<dbReference type="PANTHER" id="PTHR43563">
    <property type="entry name" value="AMINE OXIDASE"/>
    <property type="match status" value="1"/>
</dbReference>
<comment type="similarity">
    <text evidence="2">Belongs to the flavin monoamine oxidase family.</text>
</comment>
<feature type="binding site" evidence="4">
    <location>
        <begin position="63"/>
        <end position="64"/>
    </location>
    <ligand>
        <name>FAD</name>
        <dbReference type="ChEBI" id="CHEBI:57692"/>
    </ligand>
</feature>
<feature type="domain" description="Amine oxidase" evidence="5">
    <location>
        <begin position="43"/>
        <end position="453"/>
    </location>
</feature>
<sequence>MLTRRNFIEQAIITPIQAVAAAKVFSLFPINYKPKVIIIGAGLSGLAAGYLLSHKGIDLTVLEARSRLGGRVYSQTIDENENLAVELGAEWIGASHQRVISLCQELGLELHNNQFNTHLLYQGKYFRQNEWDFSDACNNKLDNLLQAYSNLSEANKMKLDKIDLWRYLVDNGIKDKDLDFIELIKSTDFGESIRFASAFLALDEYVESQETYHMDYKIKGGNSKLAKTLAEKIGRDKILLNRQVVAIEQTGRSVIITCANGDKLAADKVICTLPTTVMKDIRWNPVLPADKLEAIDALQYSRINKYATLYNRRFWQDESFDLITDGPAHYFYHATKNQVSTKGALVSYTIGDKADIFARQSNAGRNALVESALKPIFGDTEQYALKQINHYWGNDEFARGSYAFYGKNQWFNIRPILQRKFKHVHFAGEHIADWQGYMEGAIETGEAAAAAILG</sequence>
<organism evidence="6 7">
    <name type="scientific">Chroococcidiopsis cubana SAG 39.79</name>
    <dbReference type="NCBI Taxonomy" id="388085"/>
    <lineage>
        <taxon>Bacteria</taxon>
        <taxon>Bacillati</taxon>
        <taxon>Cyanobacteriota</taxon>
        <taxon>Cyanophyceae</taxon>
        <taxon>Chroococcidiopsidales</taxon>
        <taxon>Chroococcidiopsidaceae</taxon>
        <taxon>Chroococcidiopsis</taxon>
    </lineage>
</organism>